<dbReference type="AlphaFoldDB" id="A0A1D3KZB8"/>
<dbReference type="Pfam" id="PF01497">
    <property type="entry name" value="Peripla_BP_2"/>
    <property type="match status" value="1"/>
</dbReference>
<evidence type="ECO:0000313" key="4">
    <source>
        <dbReference type="Proteomes" id="UP000094707"/>
    </source>
</evidence>
<sequence>MKSIKNPKVIVLIVIAVLAVIGVVVVATAYTGQGSNSGGQFTDMLGRSVDMPASVSKVYSLSATSTVLLYMLAPEKMVGWDSQRSESQNTYMSQEYSSLPVLGGGKKNANYESILSSNPDIVLVGHGGTVDDVNEIQEKFGEVPVLDVEGDNNLTDIVSAISFVGKVTGETGKADNLTAFYKNVLNQVNTTVSTIPENEKKKVYYAKDSTGLKTYAPGSPQTQLISICGGTNVVQAPVSKGGMGVSMELILQWNPDIIITSSSDFYNGVYSNAQWQNITAVKNKQVYLAPQSPFNWFEGPPGANTIIGIPWTAKVLYPDKFKDLDMNSLTKEFYSEFYHYNLTDGQVSSVLSSSGLNQA</sequence>
<dbReference type="RefSeq" id="WP_071905809.1">
    <property type="nucleotide sequence ID" value="NZ_LT607756.1"/>
</dbReference>
<dbReference type="PANTHER" id="PTHR30535">
    <property type="entry name" value="VITAMIN B12-BINDING PROTEIN"/>
    <property type="match status" value="1"/>
</dbReference>
<keyword evidence="4" id="KW-1185">Reference proteome</keyword>
<evidence type="ECO:0000259" key="2">
    <source>
        <dbReference type="PROSITE" id="PS50983"/>
    </source>
</evidence>
<dbReference type="Proteomes" id="UP000094707">
    <property type="component" value="Chromosome I"/>
</dbReference>
<dbReference type="OrthoDB" id="24039at2157"/>
<evidence type="ECO:0000256" key="1">
    <source>
        <dbReference type="SAM" id="Phobius"/>
    </source>
</evidence>
<dbReference type="Gene3D" id="1.20.58.2180">
    <property type="match status" value="1"/>
</dbReference>
<gene>
    <name evidence="3" type="ORF">MCBB_0144</name>
</gene>
<keyword evidence="1" id="KW-1133">Transmembrane helix</keyword>
<proteinExistence type="predicted"/>
<keyword evidence="1" id="KW-0472">Membrane</keyword>
<dbReference type="KEGG" id="mcub:MCBB_0144"/>
<organism evidence="3 4">
    <name type="scientific">Methanobacterium congolense</name>
    <dbReference type="NCBI Taxonomy" id="118062"/>
    <lineage>
        <taxon>Archaea</taxon>
        <taxon>Methanobacteriati</taxon>
        <taxon>Methanobacteriota</taxon>
        <taxon>Methanomada group</taxon>
        <taxon>Methanobacteria</taxon>
        <taxon>Methanobacteriales</taxon>
        <taxon>Methanobacteriaceae</taxon>
        <taxon>Methanobacterium</taxon>
    </lineage>
</organism>
<dbReference type="InterPro" id="IPR050902">
    <property type="entry name" value="ABC_Transporter_SBP"/>
</dbReference>
<dbReference type="InterPro" id="IPR002491">
    <property type="entry name" value="ABC_transptr_periplasmic_BD"/>
</dbReference>
<dbReference type="STRING" id="118062.MCBB_0144"/>
<name>A0A1D3KZB8_9EURY</name>
<evidence type="ECO:0000313" key="3">
    <source>
        <dbReference type="EMBL" id="SCG84732.1"/>
    </source>
</evidence>
<dbReference type="PROSITE" id="PS50983">
    <property type="entry name" value="FE_B12_PBP"/>
    <property type="match status" value="1"/>
</dbReference>
<dbReference type="GeneID" id="30411008"/>
<protein>
    <submittedName>
        <fullName evidence="3">ABC transporter substrate-binding protein</fullName>
    </submittedName>
</protein>
<reference evidence="3 4" key="1">
    <citation type="submission" date="2016-08" db="EMBL/GenBank/DDBJ databases">
        <authorList>
            <person name="Seilhamer J.J."/>
        </authorList>
    </citation>
    <scope>NUCLEOTIDE SEQUENCE [LARGE SCALE GENOMIC DNA]</scope>
    <source>
        <strain evidence="3">Buetzberg</strain>
    </source>
</reference>
<feature type="transmembrane region" description="Helical" evidence="1">
    <location>
        <begin position="9"/>
        <end position="31"/>
    </location>
</feature>
<dbReference type="PATRIC" id="fig|129848.4.peg.151"/>
<dbReference type="Gene3D" id="3.40.50.1980">
    <property type="entry name" value="Nitrogenase molybdenum iron protein domain"/>
    <property type="match status" value="2"/>
</dbReference>
<feature type="domain" description="Fe/B12 periplasmic-binding" evidence="2">
    <location>
        <begin position="57"/>
        <end position="320"/>
    </location>
</feature>
<dbReference type="SUPFAM" id="SSF53807">
    <property type="entry name" value="Helical backbone' metal receptor"/>
    <property type="match status" value="1"/>
</dbReference>
<keyword evidence="1" id="KW-0812">Transmembrane</keyword>
<accession>A0A1D3KZB8</accession>
<dbReference type="EMBL" id="LT607756">
    <property type="protein sequence ID" value="SCG84732.1"/>
    <property type="molecule type" value="Genomic_DNA"/>
</dbReference>
<dbReference type="PANTHER" id="PTHR30535:SF34">
    <property type="entry name" value="MOLYBDATE-BINDING PROTEIN MOLA"/>
    <property type="match status" value="1"/>
</dbReference>